<proteinExistence type="predicted"/>
<sequence length="52" mass="5870">MGNAQEVCLVLNISKRSLQSYREYGIIPCSFIGGKYVYKESDLARILTQKGK</sequence>
<evidence type="ECO:0000259" key="1">
    <source>
        <dbReference type="Pfam" id="PF12728"/>
    </source>
</evidence>
<dbReference type="Proteomes" id="UP000433928">
    <property type="component" value="Unassembled WGS sequence"/>
</dbReference>
<dbReference type="SUPFAM" id="SSF46955">
    <property type="entry name" value="Putative DNA-binding domain"/>
    <property type="match status" value="1"/>
</dbReference>
<comment type="caution">
    <text evidence="2">The sequence shown here is derived from an EMBL/GenBank/DDBJ whole genome shotgun (WGS) entry which is preliminary data.</text>
</comment>
<dbReference type="EMBL" id="WCUG01000021">
    <property type="protein sequence ID" value="KAB4167698.1"/>
    <property type="molecule type" value="Genomic_DNA"/>
</dbReference>
<dbReference type="PANTHER" id="PTHR34585:SF22">
    <property type="entry name" value="HELIX-TURN-HELIX DOMAIN-CONTAINING PROTEIN"/>
    <property type="match status" value="1"/>
</dbReference>
<protein>
    <submittedName>
        <fullName evidence="2">Helix-turn-helix domain-containing protein</fullName>
    </submittedName>
</protein>
<dbReference type="AlphaFoldDB" id="A0A6A2FU62"/>
<evidence type="ECO:0000313" key="3">
    <source>
        <dbReference type="Proteomes" id="UP000433928"/>
    </source>
</evidence>
<feature type="domain" description="Helix-turn-helix" evidence="1">
    <location>
        <begin position="4"/>
        <end position="50"/>
    </location>
</feature>
<dbReference type="RefSeq" id="WP_151853692.1">
    <property type="nucleotide sequence ID" value="NZ_WCUD01000096.1"/>
</dbReference>
<name>A0A6A2FU62_BACUN</name>
<dbReference type="Pfam" id="PF12728">
    <property type="entry name" value="HTH_17"/>
    <property type="match status" value="1"/>
</dbReference>
<dbReference type="PANTHER" id="PTHR34585">
    <property type="match status" value="1"/>
</dbReference>
<organism evidence="2 3">
    <name type="scientific">Bacteroides uniformis</name>
    <dbReference type="NCBI Taxonomy" id="820"/>
    <lineage>
        <taxon>Bacteria</taxon>
        <taxon>Pseudomonadati</taxon>
        <taxon>Bacteroidota</taxon>
        <taxon>Bacteroidia</taxon>
        <taxon>Bacteroidales</taxon>
        <taxon>Bacteroidaceae</taxon>
        <taxon>Bacteroides</taxon>
    </lineage>
</organism>
<gene>
    <name evidence="2" type="ORF">GAQ59_17370</name>
</gene>
<reference evidence="2 3" key="1">
    <citation type="journal article" date="2019" name="Nat. Med.">
        <title>A library of human gut bacterial isolates paired with longitudinal multiomics data enables mechanistic microbiome research.</title>
        <authorList>
            <person name="Poyet M."/>
            <person name="Groussin M."/>
            <person name="Gibbons S.M."/>
            <person name="Avila-Pacheco J."/>
            <person name="Jiang X."/>
            <person name="Kearney S.M."/>
            <person name="Perrotta A.R."/>
            <person name="Berdy B."/>
            <person name="Zhao S."/>
            <person name="Lieberman T.D."/>
            <person name="Swanson P.K."/>
            <person name="Smith M."/>
            <person name="Roesemann S."/>
            <person name="Alexander J.E."/>
            <person name="Rich S.A."/>
            <person name="Livny J."/>
            <person name="Vlamakis H."/>
            <person name="Clish C."/>
            <person name="Bullock K."/>
            <person name="Deik A."/>
            <person name="Scott J."/>
            <person name="Pierce K.A."/>
            <person name="Xavier R.J."/>
            <person name="Alm E.J."/>
        </authorList>
    </citation>
    <scope>NUCLEOTIDE SEQUENCE [LARGE SCALE GENOMIC DNA]</scope>
    <source>
        <strain evidence="2 3">BIOML-A27</strain>
    </source>
</reference>
<accession>A0A6A2FU62</accession>
<dbReference type="InterPro" id="IPR009061">
    <property type="entry name" value="DNA-bd_dom_put_sf"/>
</dbReference>
<dbReference type="InterPro" id="IPR041657">
    <property type="entry name" value="HTH_17"/>
</dbReference>
<evidence type="ECO:0000313" key="2">
    <source>
        <dbReference type="EMBL" id="KAB4167698.1"/>
    </source>
</evidence>